<dbReference type="AlphaFoldDB" id="A0A0A8ZTZ6"/>
<sequence>MQKDYIALILNTLSVSPGWINFSQIDISPSCLLTPSPEHRRPGAPPRNPVTSDEQGRLKP</sequence>
<evidence type="ECO:0000313" key="2">
    <source>
        <dbReference type="EMBL" id="JAD41118.1"/>
    </source>
</evidence>
<reference evidence="2" key="1">
    <citation type="submission" date="2014-09" db="EMBL/GenBank/DDBJ databases">
        <authorList>
            <person name="Magalhaes I.L.F."/>
            <person name="Oliveira U."/>
            <person name="Santos F.R."/>
            <person name="Vidigal T.H.D.A."/>
            <person name="Brescovit A.D."/>
            <person name="Santos A.J."/>
        </authorList>
    </citation>
    <scope>NUCLEOTIDE SEQUENCE</scope>
    <source>
        <tissue evidence="2">Shoot tissue taken approximately 20 cm above the soil surface</tissue>
    </source>
</reference>
<evidence type="ECO:0000256" key="1">
    <source>
        <dbReference type="SAM" id="MobiDB-lite"/>
    </source>
</evidence>
<protein>
    <submittedName>
        <fullName evidence="2">Uncharacterized protein</fullName>
    </submittedName>
</protein>
<reference evidence="2" key="2">
    <citation type="journal article" date="2015" name="Data Brief">
        <title>Shoot transcriptome of the giant reed, Arundo donax.</title>
        <authorList>
            <person name="Barrero R.A."/>
            <person name="Guerrero F.D."/>
            <person name="Moolhuijzen P."/>
            <person name="Goolsby J.A."/>
            <person name="Tidwell J."/>
            <person name="Bellgard S.E."/>
            <person name="Bellgard M.I."/>
        </authorList>
    </citation>
    <scope>NUCLEOTIDE SEQUENCE</scope>
    <source>
        <tissue evidence="2">Shoot tissue taken approximately 20 cm above the soil surface</tissue>
    </source>
</reference>
<feature type="region of interest" description="Disordered" evidence="1">
    <location>
        <begin position="33"/>
        <end position="60"/>
    </location>
</feature>
<accession>A0A0A8ZTZ6</accession>
<organism evidence="2">
    <name type="scientific">Arundo donax</name>
    <name type="common">Giant reed</name>
    <name type="synonym">Donax arundinaceus</name>
    <dbReference type="NCBI Taxonomy" id="35708"/>
    <lineage>
        <taxon>Eukaryota</taxon>
        <taxon>Viridiplantae</taxon>
        <taxon>Streptophyta</taxon>
        <taxon>Embryophyta</taxon>
        <taxon>Tracheophyta</taxon>
        <taxon>Spermatophyta</taxon>
        <taxon>Magnoliopsida</taxon>
        <taxon>Liliopsida</taxon>
        <taxon>Poales</taxon>
        <taxon>Poaceae</taxon>
        <taxon>PACMAD clade</taxon>
        <taxon>Arundinoideae</taxon>
        <taxon>Arundineae</taxon>
        <taxon>Arundo</taxon>
    </lineage>
</organism>
<proteinExistence type="predicted"/>
<dbReference type="EMBL" id="GBRH01256777">
    <property type="protein sequence ID" value="JAD41118.1"/>
    <property type="molecule type" value="Transcribed_RNA"/>
</dbReference>
<name>A0A0A8ZTZ6_ARUDO</name>